<dbReference type="AlphaFoldDB" id="C7GGV3"/>
<gene>
    <name evidence="1" type="ORF">ROSINTL182_09173</name>
</gene>
<evidence type="ECO:0000313" key="1">
    <source>
        <dbReference type="EMBL" id="EEU98968.1"/>
    </source>
</evidence>
<accession>C7GGV3</accession>
<evidence type="ECO:0000313" key="2">
    <source>
        <dbReference type="Proteomes" id="UP000004828"/>
    </source>
</evidence>
<reference evidence="1 2" key="1">
    <citation type="submission" date="2009-08" db="EMBL/GenBank/DDBJ databases">
        <authorList>
            <person name="Weinstock G."/>
            <person name="Sodergren E."/>
            <person name="Clifton S."/>
            <person name="Fulton L."/>
            <person name="Fulton B."/>
            <person name="Courtney L."/>
            <person name="Fronick C."/>
            <person name="Harrison M."/>
            <person name="Strong C."/>
            <person name="Farmer C."/>
            <person name="Delahaunty K."/>
            <person name="Markovic C."/>
            <person name="Hall O."/>
            <person name="Minx P."/>
            <person name="Tomlinson C."/>
            <person name="Mitreva M."/>
            <person name="Nelson J."/>
            <person name="Hou S."/>
            <person name="Wollam A."/>
            <person name="Pepin K.H."/>
            <person name="Johnson M."/>
            <person name="Bhonagiri V."/>
            <person name="Nash W.E."/>
            <person name="Warren W."/>
            <person name="Chinwalla A."/>
            <person name="Mardis E.R."/>
            <person name="Wilson R.K."/>
        </authorList>
    </citation>
    <scope>NUCLEOTIDE SEQUENCE [LARGE SCALE GENOMIC DNA]</scope>
    <source>
        <strain evidence="1 2">L1-82</strain>
    </source>
</reference>
<name>C7GGV3_9FIRM</name>
<dbReference type="EMBL" id="ABYJ02000255">
    <property type="protein sequence ID" value="EEU98968.1"/>
    <property type="molecule type" value="Genomic_DNA"/>
</dbReference>
<sequence length="52" mass="5812">MFHLFFLFDYYIGNYIKISEADSANGQFNSASGQKIAKVILSAQDMCSNQIA</sequence>
<dbReference type="Proteomes" id="UP000004828">
    <property type="component" value="Unassembled WGS sequence"/>
</dbReference>
<protein>
    <submittedName>
        <fullName evidence="1">Uncharacterized protein</fullName>
    </submittedName>
</protein>
<comment type="caution">
    <text evidence="1">The sequence shown here is derived from an EMBL/GenBank/DDBJ whole genome shotgun (WGS) entry which is preliminary data.</text>
</comment>
<proteinExistence type="predicted"/>
<organism evidence="1 2">
    <name type="scientific">Roseburia intestinalis L1-82</name>
    <dbReference type="NCBI Taxonomy" id="536231"/>
    <lineage>
        <taxon>Bacteria</taxon>
        <taxon>Bacillati</taxon>
        <taxon>Bacillota</taxon>
        <taxon>Clostridia</taxon>
        <taxon>Lachnospirales</taxon>
        <taxon>Lachnospiraceae</taxon>
        <taxon>Roseburia</taxon>
    </lineage>
</organism>
<dbReference type="HOGENOM" id="CLU_3084347_0_0_9"/>